<dbReference type="HAMAP" id="MF_01326_B">
    <property type="entry name" value="Ribosomal_uL24_B"/>
    <property type="match status" value="1"/>
</dbReference>
<evidence type="ECO:0000256" key="6">
    <source>
        <dbReference type="ARBA" id="ARBA00023274"/>
    </source>
</evidence>
<evidence type="ECO:0000256" key="8">
    <source>
        <dbReference type="ARBA" id="ARBA00058688"/>
    </source>
</evidence>
<dbReference type="InterPro" id="IPR005824">
    <property type="entry name" value="KOW"/>
</dbReference>
<evidence type="ECO:0000256" key="3">
    <source>
        <dbReference type="ARBA" id="ARBA00022730"/>
    </source>
</evidence>
<gene>
    <name evidence="9 12" type="primary">rplX</name>
    <name evidence="12" type="ORF">I7412_05990</name>
</gene>
<dbReference type="GO" id="GO:1990904">
    <property type="term" value="C:ribonucleoprotein complex"/>
    <property type="evidence" value="ECO:0007669"/>
    <property type="project" value="UniProtKB-KW"/>
</dbReference>
<evidence type="ECO:0000256" key="4">
    <source>
        <dbReference type="ARBA" id="ARBA00022884"/>
    </source>
</evidence>
<dbReference type="Gene3D" id="2.30.30.30">
    <property type="match status" value="1"/>
</dbReference>
<comment type="function">
    <text evidence="1 9">One of two assembly initiator proteins, it binds directly to the 5'-end of the 23S rRNA, where it nucleates assembly of the 50S subunit.</text>
</comment>
<dbReference type="NCBIfam" id="TIGR01079">
    <property type="entry name" value="rplX_bact"/>
    <property type="match status" value="1"/>
</dbReference>
<comment type="similarity">
    <text evidence="2 9 10">Belongs to the universal ribosomal protein uL24 family.</text>
</comment>
<dbReference type="GO" id="GO:0006412">
    <property type="term" value="P:translation"/>
    <property type="evidence" value="ECO:0007669"/>
    <property type="project" value="UniProtKB-UniRule"/>
</dbReference>
<keyword evidence="4 9" id="KW-0694">RNA-binding</keyword>
<dbReference type="InterPro" id="IPR003256">
    <property type="entry name" value="Ribosomal_uL24"/>
</dbReference>
<evidence type="ECO:0000313" key="12">
    <source>
        <dbReference type="EMBL" id="MBL7626724.1"/>
    </source>
</evidence>
<dbReference type="Proteomes" id="UP000604475">
    <property type="component" value="Unassembled WGS sequence"/>
</dbReference>
<evidence type="ECO:0000256" key="9">
    <source>
        <dbReference type="HAMAP-Rule" id="MF_01326"/>
    </source>
</evidence>
<dbReference type="GO" id="GO:0005840">
    <property type="term" value="C:ribosome"/>
    <property type="evidence" value="ECO:0007669"/>
    <property type="project" value="UniProtKB-KW"/>
</dbReference>
<dbReference type="AlphaFoldDB" id="A0A937RG13"/>
<feature type="domain" description="KOW" evidence="11">
    <location>
        <begin position="2"/>
        <end position="29"/>
    </location>
</feature>
<protein>
    <recommendedName>
        <fullName evidence="7 9">Large ribosomal subunit protein uL24</fullName>
    </recommendedName>
</protein>
<evidence type="ECO:0000259" key="11">
    <source>
        <dbReference type="SMART" id="SM00739"/>
    </source>
</evidence>
<evidence type="ECO:0000256" key="10">
    <source>
        <dbReference type="RuleBase" id="RU003477"/>
    </source>
</evidence>
<keyword evidence="3 9" id="KW-0699">rRNA-binding</keyword>
<keyword evidence="5 9" id="KW-0689">Ribosomal protein</keyword>
<dbReference type="InterPro" id="IPR014722">
    <property type="entry name" value="Rib_uL2_dom2"/>
</dbReference>
<dbReference type="EMBL" id="JAEACQ010000147">
    <property type="protein sequence ID" value="MBL7626724.1"/>
    <property type="molecule type" value="Genomic_DNA"/>
</dbReference>
<organism evidence="12 13">
    <name type="scientific">Frankia nepalensis</name>
    <dbReference type="NCBI Taxonomy" id="1836974"/>
    <lineage>
        <taxon>Bacteria</taxon>
        <taxon>Bacillati</taxon>
        <taxon>Actinomycetota</taxon>
        <taxon>Actinomycetes</taxon>
        <taxon>Frankiales</taxon>
        <taxon>Frankiaceae</taxon>
        <taxon>Frankia</taxon>
    </lineage>
</organism>
<evidence type="ECO:0000256" key="7">
    <source>
        <dbReference type="ARBA" id="ARBA00035206"/>
    </source>
</evidence>
<dbReference type="CDD" id="cd06089">
    <property type="entry name" value="KOW_RPL26"/>
    <property type="match status" value="1"/>
</dbReference>
<dbReference type="GO" id="GO:0003735">
    <property type="term" value="F:structural constituent of ribosome"/>
    <property type="evidence" value="ECO:0007669"/>
    <property type="project" value="InterPro"/>
</dbReference>
<evidence type="ECO:0000313" key="13">
    <source>
        <dbReference type="Proteomes" id="UP000604475"/>
    </source>
</evidence>
<reference evidence="12" key="1">
    <citation type="submission" date="2020-12" db="EMBL/GenBank/DDBJ databases">
        <title>Genomic characterization of non-nitrogen-fixing Frankia strains.</title>
        <authorList>
            <person name="Carlos-Shanley C."/>
            <person name="Guerra T."/>
            <person name="Hahn D."/>
        </authorList>
    </citation>
    <scope>NUCLEOTIDE SEQUENCE</scope>
    <source>
        <strain evidence="12">CN6</strain>
    </source>
</reference>
<dbReference type="InterPro" id="IPR041988">
    <property type="entry name" value="Ribosomal_uL24_KOW"/>
</dbReference>
<dbReference type="InterPro" id="IPR008991">
    <property type="entry name" value="Translation_prot_SH3-like_sf"/>
</dbReference>
<comment type="caution">
    <text evidence="12">The sequence shown here is derived from an EMBL/GenBank/DDBJ whole genome shotgun (WGS) entry which is preliminary data.</text>
</comment>
<dbReference type="Pfam" id="PF17136">
    <property type="entry name" value="ribosomal_L24"/>
    <property type="match status" value="1"/>
</dbReference>
<name>A0A937RG13_9ACTN</name>
<dbReference type="PANTHER" id="PTHR12903">
    <property type="entry name" value="MITOCHONDRIAL RIBOSOMAL PROTEIN L24"/>
    <property type="match status" value="1"/>
</dbReference>
<dbReference type="InterPro" id="IPR057264">
    <property type="entry name" value="Ribosomal_uL24_C"/>
</dbReference>
<evidence type="ECO:0000256" key="1">
    <source>
        <dbReference type="ARBA" id="ARBA00004072"/>
    </source>
</evidence>
<comment type="function">
    <text evidence="8 9">One of the proteins that surrounds the polypeptide exit tunnel on the outside of the subunit.</text>
</comment>
<evidence type="ECO:0000256" key="5">
    <source>
        <dbReference type="ARBA" id="ARBA00022980"/>
    </source>
</evidence>
<dbReference type="GO" id="GO:0019843">
    <property type="term" value="F:rRNA binding"/>
    <property type="evidence" value="ECO:0007669"/>
    <property type="project" value="UniProtKB-UniRule"/>
</dbReference>
<comment type="subunit">
    <text evidence="9">Part of the 50S ribosomal subunit.</text>
</comment>
<proteinExistence type="inferred from homology"/>
<dbReference type="FunFam" id="2.30.30.30:FF:000004">
    <property type="entry name" value="50S ribosomal protein L24"/>
    <property type="match status" value="1"/>
</dbReference>
<dbReference type="SMART" id="SM00739">
    <property type="entry name" value="KOW"/>
    <property type="match status" value="1"/>
</dbReference>
<keyword evidence="6 9" id="KW-0687">Ribonucleoprotein</keyword>
<dbReference type="PROSITE" id="PS01108">
    <property type="entry name" value="RIBOSOMAL_L24"/>
    <property type="match status" value="1"/>
</dbReference>
<dbReference type="RefSeq" id="WP_203004570.1">
    <property type="nucleotide sequence ID" value="NZ_JADWYU010000227.1"/>
</dbReference>
<dbReference type="SUPFAM" id="SSF50104">
    <property type="entry name" value="Translation proteins SH3-like domain"/>
    <property type="match status" value="1"/>
</dbReference>
<accession>A0A937RG13</accession>
<dbReference type="InterPro" id="IPR005825">
    <property type="entry name" value="Ribosomal_uL24_CS"/>
</dbReference>
<evidence type="ECO:0000256" key="2">
    <source>
        <dbReference type="ARBA" id="ARBA00010618"/>
    </source>
</evidence>
<sequence length="105" mass="11360">MKIKKGDTVQVISGKDRGLKGKVIRAIPAENKVVVEGANRVTRHTRVQTSTRGSQSGGIVTQEAPIHVSNVMIVDPSDGRPTRVGYKINEDGTKVRISRRTGAEL</sequence>
<keyword evidence="13" id="KW-1185">Reference proteome</keyword>
<dbReference type="Pfam" id="PF00467">
    <property type="entry name" value="KOW"/>
    <property type="match status" value="1"/>
</dbReference>